<evidence type="ECO:0000313" key="17">
    <source>
        <dbReference type="EMBL" id="AAP99140.1"/>
    </source>
</evidence>
<organism evidence="17 18">
    <name type="scientific">Prochlorococcus marinus (strain SARG / CCMP1375 / SS120)</name>
    <dbReference type="NCBI Taxonomy" id="167539"/>
    <lineage>
        <taxon>Bacteria</taxon>
        <taxon>Bacillati</taxon>
        <taxon>Cyanobacteriota</taxon>
        <taxon>Cyanophyceae</taxon>
        <taxon>Synechococcales</taxon>
        <taxon>Prochlorococcaceae</taxon>
        <taxon>Prochlorococcus</taxon>
    </lineage>
</organism>
<comment type="subunit">
    <text evidence="6">Homodimer.</text>
</comment>
<accession>Q7VEB9</accession>
<keyword evidence="18" id="KW-1185">Reference proteome</keyword>
<evidence type="ECO:0000256" key="9">
    <source>
        <dbReference type="ARBA" id="ARBA00022679"/>
    </source>
</evidence>
<comment type="pathway">
    <text evidence="5">Cofactor biosynthesis; coenzyme A biosynthesis; CoA from (R)-pantothenate: step 1/5.</text>
</comment>
<dbReference type="GO" id="GO:0015937">
    <property type="term" value="P:coenzyme A biosynthetic process"/>
    <property type="evidence" value="ECO:0007669"/>
    <property type="project" value="UniProtKB-UniPathway"/>
</dbReference>
<dbReference type="KEGG" id="pma:Pro_0094"/>
<protein>
    <recommendedName>
        <fullName evidence="16">Type III pantothenate kinase</fullName>
        <ecNumber evidence="7">2.7.1.33</ecNumber>
    </recommendedName>
</protein>
<comment type="catalytic activity">
    <reaction evidence="1">
        <text>(R)-pantothenate + ATP = (R)-4'-phosphopantothenate + ADP + H(+)</text>
        <dbReference type="Rhea" id="RHEA:16373"/>
        <dbReference type="ChEBI" id="CHEBI:10986"/>
        <dbReference type="ChEBI" id="CHEBI:15378"/>
        <dbReference type="ChEBI" id="CHEBI:29032"/>
        <dbReference type="ChEBI" id="CHEBI:30616"/>
        <dbReference type="ChEBI" id="CHEBI:456216"/>
        <dbReference type="EC" id="2.7.1.33"/>
    </reaction>
</comment>
<dbReference type="EMBL" id="AE017126">
    <property type="protein sequence ID" value="AAP99140.1"/>
    <property type="molecule type" value="Genomic_DNA"/>
</dbReference>
<dbReference type="eggNOG" id="COG1521">
    <property type="taxonomic scope" value="Bacteria"/>
</dbReference>
<dbReference type="RefSeq" id="WP_011124249.1">
    <property type="nucleotide sequence ID" value="NC_005042.1"/>
</dbReference>
<dbReference type="AlphaFoldDB" id="Q7VEB9"/>
<evidence type="ECO:0000256" key="10">
    <source>
        <dbReference type="ARBA" id="ARBA00022741"/>
    </source>
</evidence>
<dbReference type="InterPro" id="IPR004619">
    <property type="entry name" value="Type_III_PanK"/>
</dbReference>
<evidence type="ECO:0000256" key="11">
    <source>
        <dbReference type="ARBA" id="ARBA00022777"/>
    </source>
</evidence>
<evidence type="ECO:0000256" key="15">
    <source>
        <dbReference type="ARBA" id="ARBA00038036"/>
    </source>
</evidence>
<keyword evidence="10" id="KW-0547">Nucleotide-binding</keyword>
<keyword evidence="12" id="KW-0067">ATP-binding</keyword>
<evidence type="ECO:0000256" key="3">
    <source>
        <dbReference type="ARBA" id="ARBA00001972"/>
    </source>
</evidence>
<keyword evidence="9" id="KW-0808">Transferase</keyword>
<evidence type="ECO:0000313" key="18">
    <source>
        <dbReference type="Proteomes" id="UP000001420"/>
    </source>
</evidence>
<evidence type="ECO:0000256" key="16">
    <source>
        <dbReference type="ARBA" id="ARBA00040883"/>
    </source>
</evidence>
<dbReference type="EC" id="2.7.1.33" evidence="7"/>
<dbReference type="Proteomes" id="UP000001420">
    <property type="component" value="Chromosome"/>
</dbReference>
<dbReference type="GO" id="GO:0005524">
    <property type="term" value="F:ATP binding"/>
    <property type="evidence" value="ECO:0007669"/>
    <property type="project" value="UniProtKB-KW"/>
</dbReference>
<dbReference type="PANTHER" id="PTHR34265">
    <property type="entry name" value="TYPE III PANTOTHENATE KINASE"/>
    <property type="match status" value="1"/>
</dbReference>
<evidence type="ECO:0000256" key="5">
    <source>
        <dbReference type="ARBA" id="ARBA00005225"/>
    </source>
</evidence>
<evidence type="ECO:0000256" key="12">
    <source>
        <dbReference type="ARBA" id="ARBA00022840"/>
    </source>
</evidence>
<evidence type="ECO:0000256" key="14">
    <source>
        <dbReference type="ARBA" id="ARBA00022993"/>
    </source>
</evidence>
<dbReference type="Gene3D" id="3.30.420.40">
    <property type="match status" value="1"/>
</dbReference>
<dbReference type="Pfam" id="PF03309">
    <property type="entry name" value="Pan_kinase"/>
    <property type="match status" value="1"/>
</dbReference>
<keyword evidence="11" id="KW-0418">Kinase</keyword>
<evidence type="ECO:0000256" key="7">
    <source>
        <dbReference type="ARBA" id="ARBA00012102"/>
    </source>
</evidence>
<comment type="cofactor">
    <cofactor evidence="3">
        <name>NH4(+)</name>
        <dbReference type="ChEBI" id="CHEBI:28938"/>
    </cofactor>
</comment>
<dbReference type="GO" id="GO:0005737">
    <property type="term" value="C:cytoplasm"/>
    <property type="evidence" value="ECO:0007669"/>
    <property type="project" value="UniProtKB-SubCell"/>
</dbReference>
<comment type="cofactor">
    <cofactor evidence="2">
        <name>K(+)</name>
        <dbReference type="ChEBI" id="CHEBI:29103"/>
    </cofactor>
</comment>
<evidence type="ECO:0000256" key="1">
    <source>
        <dbReference type="ARBA" id="ARBA00001206"/>
    </source>
</evidence>
<dbReference type="OrthoDB" id="482945at2"/>
<proteinExistence type="inferred from homology"/>
<dbReference type="PANTHER" id="PTHR34265:SF1">
    <property type="entry name" value="TYPE III PANTOTHENATE KINASE"/>
    <property type="match status" value="1"/>
</dbReference>
<sequence>MKHQKYCLLIGNSRWHWAIQKQEQWSFSHTDPNPKQLKKLKNHLWKWAAVGPIPSSINLETKRCIGIKDVPLLKLTDWIGIDRALGGWAAFKQAKSQNLHSKGILLADAGTVLSLTRITANGEFAGGQLIAGLKLQRSSMAKGAQKLKPVCTDNLPANQFPISTEAAMLKGSFQALLGSIIEAQKDSNLPLWICGGDSEILFNHLINRQIDVYHRPNLVLEGMIDIDLPSIPKPNPEQSDQPYWQP</sequence>
<gene>
    <name evidence="17" type="ordered locus">Pro_0094</name>
</gene>
<evidence type="ECO:0000256" key="6">
    <source>
        <dbReference type="ARBA" id="ARBA00011738"/>
    </source>
</evidence>
<keyword evidence="13" id="KW-0630">Potassium</keyword>
<keyword evidence="14" id="KW-0173">Coenzyme A biosynthesis</keyword>
<dbReference type="PATRIC" id="fig|167539.5.peg.98"/>
<dbReference type="STRING" id="167539.Pro_0094"/>
<keyword evidence="8" id="KW-0963">Cytoplasm</keyword>
<dbReference type="UniPathway" id="UPA00241">
    <property type="reaction ID" value="UER00352"/>
</dbReference>
<dbReference type="GO" id="GO:0004594">
    <property type="term" value="F:pantothenate kinase activity"/>
    <property type="evidence" value="ECO:0007669"/>
    <property type="project" value="UniProtKB-EC"/>
</dbReference>
<comment type="subcellular location">
    <subcellularLocation>
        <location evidence="4">Cytoplasm</location>
    </subcellularLocation>
</comment>
<evidence type="ECO:0000256" key="2">
    <source>
        <dbReference type="ARBA" id="ARBA00001958"/>
    </source>
</evidence>
<evidence type="ECO:0000256" key="8">
    <source>
        <dbReference type="ARBA" id="ARBA00022490"/>
    </source>
</evidence>
<dbReference type="EnsemblBacteria" id="AAP99140">
    <property type="protein sequence ID" value="AAP99140"/>
    <property type="gene ID" value="Pro_0094"/>
</dbReference>
<name>Q7VEB9_PROMA</name>
<evidence type="ECO:0000256" key="13">
    <source>
        <dbReference type="ARBA" id="ARBA00022958"/>
    </source>
</evidence>
<reference evidence="17 18" key="1">
    <citation type="journal article" date="2003" name="Proc. Natl. Acad. Sci. U.S.A.">
        <title>Genome sequence of the cyanobacterium Prochlorococcus marinus SS120, a nearly minimal oxyphototrophic genome.</title>
        <authorList>
            <person name="Dufresne A."/>
            <person name="Salanoubat M."/>
            <person name="Partensky F."/>
            <person name="Artiguenave F."/>
            <person name="Axmann I.M."/>
            <person name="Barbe V."/>
            <person name="Duprat S."/>
            <person name="Galperin M.Y."/>
            <person name="Koonin E.V."/>
            <person name="Le Gall F."/>
            <person name="Makarova K.S."/>
            <person name="Ostrowski M."/>
            <person name="Oztas S."/>
            <person name="Robert C."/>
            <person name="Rogozin I.B."/>
            <person name="Scanlan D.J."/>
            <person name="Tandeau de Marsac N."/>
            <person name="Weissenbach J."/>
            <person name="Wincker P."/>
            <person name="Wolf Y.I."/>
            <person name="Hess W.R."/>
        </authorList>
    </citation>
    <scope>NUCLEOTIDE SEQUENCE [LARGE SCALE GENOMIC DNA]</scope>
    <source>
        <strain evidence="18">SARG / CCMP1375 / SS120</strain>
    </source>
</reference>
<comment type="similarity">
    <text evidence="15">Belongs to the type III pantothenate kinase family.</text>
</comment>
<dbReference type="HOGENOM" id="CLU_066627_2_1_3"/>
<dbReference type="SUPFAM" id="SSF53067">
    <property type="entry name" value="Actin-like ATPase domain"/>
    <property type="match status" value="1"/>
</dbReference>
<evidence type="ECO:0000256" key="4">
    <source>
        <dbReference type="ARBA" id="ARBA00004496"/>
    </source>
</evidence>
<dbReference type="InterPro" id="IPR043129">
    <property type="entry name" value="ATPase_NBD"/>
</dbReference>